<gene>
    <name evidence="1" type="ORF">POL72_11795</name>
</gene>
<evidence type="ECO:0000313" key="2">
    <source>
        <dbReference type="Proteomes" id="UP001217485"/>
    </source>
</evidence>
<dbReference type="EMBL" id="JAQNDK010000001">
    <property type="protein sequence ID" value="MDC0678416.1"/>
    <property type="molecule type" value="Genomic_DNA"/>
</dbReference>
<evidence type="ECO:0000313" key="1">
    <source>
        <dbReference type="EMBL" id="MDC0678416.1"/>
    </source>
</evidence>
<comment type="caution">
    <text evidence="1">The sequence shown here is derived from an EMBL/GenBank/DDBJ whole genome shotgun (WGS) entry which is preliminary data.</text>
</comment>
<sequence>MLLGQLADGMRAALAAGDIEAARIAHETIGRLLGAPGADAAGVIDLAAERSRRGG</sequence>
<keyword evidence="2" id="KW-1185">Reference proteome</keyword>
<protein>
    <submittedName>
        <fullName evidence="1">Uncharacterized protein</fullName>
    </submittedName>
</protein>
<organism evidence="1 2">
    <name type="scientific">Sorangium atrum</name>
    <dbReference type="NCBI Taxonomy" id="2995308"/>
    <lineage>
        <taxon>Bacteria</taxon>
        <taxon>Pseudomonadati</taxon>
        <taxon>Myxococcota</taxon>
        <taxon>Polyangia</taxon>
        <taxon>Polyangiales</taxon>
        <taxon>Polyangiaceae</taxon>
        <taxon>Sorangium</taxon>
    </lineage>
</organism>
<reference evidence="1 2" key="1">
    <citation type="submission" date="2023-01" db="EMBL/GenBank/DDBJ databases">
        <title>Minimal conservation of predation-associated metabolite biosynthetic gene clusters underscores biosynthetic potential of Myxococcota including descriptions for ten novel species: Archangium lansinium sp. nov., Myxococcus landrumus sp. nov., Nannocystis bai.</title>
        <authorList>
            <person name="Ahearne A."/>
            <person name="Stevens C."/>
            <person name="Dowd S."/>
        </authorList>
    </citation>
    <scope>NUCLEOTIDE SEQUENCE [LARGE SCALE GENOMIC DNA]</scope>
    <source>
        <strain evidence="1 2">WIWO2</strain>
    </source>
</reference>
<proteinExistence type="predicted"/>
<accession>A0ABT5BWA2</accession>
<dbReference type="RefSeq" id="WP_272095230.1">
    <property type="nucleotide sequence ID" value="NZ_JAQNDK010000001.1"/>
</dbReference>
<dbReference type="Proteomes" id="UP001217485">
    <property type="component" value="Unassembled WGS sequence"/>
</dbReference>
<name>A0ABT5BWA2_9BACT</name>